<dbReference type="PROSITE" id="PS50262">
    <property type="entry name" value="G_PROTEIN_RECEP_F1_2"/>
    <property type="match status" value="1"/>
</dbReference>
<evidence type="ECO:0000256" key="3">
    <source>
        <dbReference type="ARBA" id="ARBA00022475"/>
    </source>
</evidence>
<dbReference type="GO" id="GO:0045202">
    <property type="term" value="C:synapse"/>
    <property type="evidence" value="ECO:0007669"/>
    <property type="project" value="GOC"/>
</dbReference>
<evidence type="ECO:0000259" key="11">
    <source>
        <dbReference type="PROSITE" id="PS50262"/>
    </source>
</evidence>
<dbReference type="InterPro" id="IPR017452">
    <property type="entry name" value="GPCR_Rhodpsn_7TM"/>
</dbReference>
<keyword evidence="8" id="KW-0675">Receptor</keyword>
<evidence type="ECO:0000313" key="12">
    <source>
        <dbReference type="EMBL" id="ROT61368.1"/>
    </source>
</evidence>
<evidence type="ECO:0000256" key="8">
    <source>
        <dbReference type="ARBA" id="ARBA00023170"/>
    </source>
</evidence>
<evidence type="ECO:0000256" key="6">
    <source>
        <dbReference type="ARBA" id="ARBA00023040"/>
    </source>
</evidence>
<dbReference type="AlphaFoldDB" id="A0A423SAX6"/>
<comment type="caution">
    <text evidence="12">The sequence shown here is derived from an EMBL/GenBank/DDBJ whole genome shotgun (WGS) entry which is preliminary data.</text>
</comment>
<dbReference type="Gene3D" id="1.20.1070.10">
    <property type="entry name" value="Rhodopsin 7-helix transmembrane proteins"/>
    <property type="match status" value="1"/>
</dbReference>
<dbReference type="GO" id="GO:0007187">
    <property type="term" value="P:G protein-coupled receptor signaling pathway, coupled to cyclic nucleotide second messenger"/>
    <property type="evidence" value="ECO:0007669"/>
    <property type="project" value="TreeGrafter"/>
</dbReference>
<evidence type="ECO:0000256" key="5">
    <source>
        <dbReference type="ARBA" id="ARBA00022989"/>
    </source>
</evidence>
<gene>
    <name evidence="12" type="ORF">C7M84_020864</name>
</gene>
<keyword evidence="7" id="KW-0472">Membrane</keyword>
<keyword evidence="9" id="KW-0807">Transducer</keyword>
<dbReference type="Proteomes" id="UP000283509">
    <property type="component" value="Unassembled WGS sequence"/>
</dbReference>
<dbReference type="GO" id="GO:0007268">
    <property type="term" value="P:chemical synaptic transmission"/>
    <property type="evidence" value="ECO:0007669"/>
    <property type="project" value="TreeGrafter"/>
</dbReference>
<evidence type="ECO:0000256" key="10">
    <source>
        <dbReference type="SAM" id="MobiDB-lite"/>
    </source>
</evidence>
<keyword evidence="13" id="KW-1185">Reference proteome</keyword>
<feature type="compositionally biased region" description="Pro residues" evidence="10">
    <location>
        <begin position="56"/>
        <end position="82"/>
    </location>
</feature>
<reference evidence="12 13" key="2">
    <citation type="submission" date="2019-01" db="EMBL/GenBank/DDBJ databases">
        <title>The decoding of complex shrimp genome reveals the adaptation for benthos swimmer, frequently molting mechanism and breeding impact on genome.</title>
        <authorList>
            <person name="Sun Y."/>
            <person name="Gao Y."/>
            <person name="Yu Y."/>
        </authorList>
    </citation>
    <scope>NUCLEOTIDE SEQUENCE [LARGE SCALE GENOMIC DNA]</scope>
    <source>
        <tissue evidence="12">Muscle</tissue>
    </source>
</reference>
<reference evidence="12 13" key="1">
    <citation type="submission" date="2018-04" db="EMBL/GenBank/DDBJ databases">
        <authorList>
            <person name="Zhang X."/>
            <person name="Yuan J."/>
            <person name="Li F."/>
            <person name="Xiang J."/>
        </authorList>
    </citation>
    <scope>NUCLEOTIDE SEQUENCE [LARGE SCALE GENOMIC DNA]</scope>
    <source>
        <tissue evidence="12">Muscle</tissue>
    </source>
</reference>
<dbReference type="PRINTS" id="PR01217">
    <property type="entry name" value="PRICHEXTENSN"/>
</dbReference>
<feature type="compositionally biased region" description="Pro residues" evidence="10">
    <location>
        <begin position="1"/>
        <end position="26"/>
    </location>
</feature>
<proteinExistence type="inferred from homology"/>
<evidence type="ECO:0000256" key="4">
    <source>
        <dbReference type="ARBA" id="ARBA00022692"/>
    </source>
</evidence>
<feature type="region of interest" description="Disordered" evidence="10">
    <location>
        <begin position="1"/>
        <end position="82"/>
    </location>
</feature>
<keyword evidence="5" id="KW-1133">Transmembrane helix</keyword>
<dbReference type="GO" id="GO:0030425">
    <property type="term" value="C:dendrite"/>
    <property type="evidence" value="ECO:0007669"/>
    <property type="project" value="TreeGrafter"/>
</dbReference>
<keyword evidence="4" id="KW-0812">Transmembrane</keyword>
<evidence type="ECO:0000256" key="1">
    <source>
        <dbReference type="ARBA" id="ARBA00004651"/>
    </source>
</evidence>
<feature type="compositionally biased region" description="Polar residues" evidence="10">
    <location>
        <begin position="28"/>
        <end position="40"/>
    </location>
</feature>
<evidence type="ECO:0000313" key="13">
    <source>
        <dbReference type="Proteomes" id="UP000283509"/>
    </source>
</evidence>
<sequence>MQLPQLSPPLPSPFSPKSYPSPPPPFSHTATPSLLPSPQKATPLPFPLSKQLRPHLPSPSPFPIQLSPPPLSSKQPPPSSYPPQEGPLLFLLLFRHISRFLSFASPFPLTILARFPPPFFSSFLATLAPHPAPFLSSLSLFLFSSFNPFSLSIPLPLIELPLLLIPSSTTIPSLPFPASPTFSPFLPSLHNQYSPSLSAMLPNPSFPHSPLTASPTFSLSPSLLPLPSPFLSHPASPTSSSSLLPPPPFLYFPPSSLPSPSLTQPTTHPPSSSLPPHLLPLPASLPPPLPFLPHPVFLSPPSPSSSPHPASPPPPPTKELLYILYRSFAVSPSLSFKLHSNFRWGCVPRYFLTSMAFADLLKGLVVVPLSVYPTLYHCFPYPRLLCAVQAILLPLLHHQAALTLSLLALDRYCCLLHPSSYQNHASRPVMERYRRDAAVRGVSFLESRSSSPAGCDVTRSKASAGIWSQRFKPEAPEKHSAWSPSARLARLLSAS</sequence>
<dbReference type="GO" id="GO:0030594">
    <property type="term" value="F:neurotransmitter receptor activity"/>
    <property type="evidence" value="ECO:0007669"/>
    <property type="project" value="TreeGrafter"/>
</dbReference>
<comment type="similarity">
    <text evidence="2">Belongs to the G-protein coupled receptor 1 family.</text>
</comment>
<evidence type="ECO:0000256" key="9">
    <source>
        <dbReference type="ARBA" id="ARBA00023224"/>
    </source>
</evidence>
<dbReference type="SUPFAM" id="SSF81321">
    <property type="entry name" value="Family A G protein-coupled receptor-like"/>
    <property type="match status" value="1"/>
</dbReference>
<dbReference type="GO" id="GO:0005886">
    <property type="term" value="C:plasma membrane"/>
    <property type="evidence" value="ECO:0007669"/>
    <property type="project" value="UniProtKB-SubCell"/>
</dbReference>
<keyword evidence="6" id="KW-0297">G-protein coupled receptor</keyword>
<organism evidence="12 13">
    <name type="scientific">Penaeus vannamei</name>
    <name type="common">Whiteleg shrimp</name>
    <name type="synonym">Litopenaeus vannamei</name>
    <dbReference type="NCBI Taxonomy" id="6689"/>
    <lineage>
        <taxon>Eukaryota</taxon>
        <taxon>Metazoa</taxon>
        <taxon>Ecdysozoa</taxon>
        <taxon>Arthropoda</taxon>
        <taxon>Crustacea</taxon>
        <taxon>Multicrustacea</taxon>
        <taxon>Malacostraca</taxon>
        <taxon>Eumalacostraca</taxon>
        <taxon>Eucarida</taxon>
        <taxon>Decapoda</taxon>
        <taxon>Dendrobranchiata</taxon>
        <taxon>Penaeoidea</taxon>
        <taxon>Penaeidae</taxon>
        <taxon>Penaeus</taxon>
    </lineage>
</organism>
<protein>
    <recommendedName>
        <fullName evidence="11">G-protein coupled receptors family 1 profile domain-containing protein</fullName>
    </recommendedName>
</protein>
<accession>A0A423SAX6</accession>
<feature type="domain" description="G-protein coupled receptors family 1 profile" evidence="11">
    <location>
        <begin position="316"/>
        <end position="422"/>
    </location>
</feature>
<dbReference type="GO" id="GO:0004993">
    <property type="term" value="F:G protein-coupled serotonin receptor activity"/>
    <property type="evidence" value="ECO:0007669"/>
    <property type="project" value="TreeGrafter"/>
</dbReference>
<dbReference type="PANTHER" id="PTHR24247">
    <property type="entry name" value="5-HYDROXYTRYPTAMINE RECEPTOR"/>
    <property type="match status" value="1"/>
</dbReference>
<dbReference type="Pfam" id="PF00001">
    <property type="entry name" value="7tm_1"/>
    <property type="match status" value="1"/>
</dbReference>
<keyword evidence="3" id="KW-1003">Cell membrane</keyword>
<name>A0A423SAX6_PENVA</name>
<dbReference type="InterPro" id="IPR000276">
    <property type="entry name" value="GPCR_Rhodpsn"/>
</dbReference>
<comment type="subcellular location">
    <subcellularLocation>
        <location evidence="1">Cell membrane</location>
        <topology evidence="1">Multi-pass membrane protein</topology>
    </subcellularLocation>
</comment>
<evidence type="ECO:0000256" key="7">
    <source>
        <dbReference type="ARBA" id="ARBA00023136"/>
    </source>
</evidence>
<dbReference type="EMBL" id="QCYY01004202">
    <property type="protein sequence ID" value="ROT61368.1"/>
    <property type="molecule type" value="Genomic_DNA"/>
</dbReference>
<evidence type="ECO:0000256" key="2">
    <source>
        <dbReference type="ARBA" id="ARBA00010663"/>
    </source>
</evidence>